<comment type="catalytic activity">
    <reaction evidence="8 11">
        <text>orotidine 5'-phosphate + H(+) = UMP + CO2</text>
        <dbReference type="Rhea" id="RHEA:11596"/>
        <dbReference type="ChEBI" id="CHEBI:15378"/>
        <dbReference type="ChEBI" id="CHEBI:16526"/>
        <dbReference type="ChEBI" id="CHEBI:57538"/>
        <dbReference type="ChEBI" id="CHEBI:57865"/>
        <dbReference type="EC" id="4.1.1.23"/>
    </reaction>
</comment>
<dbReference type="GO" id="GO:0004590">
    <property type="term" value="F:orotidine-5'-phosphate decarboxylase activity"/>
    <property type="evidence" value="ECO:0007669"/>
    <property type="project" value="UniProtKB-EC"/>
</dbReference>
<evidence type="ECO:0000256" key="11">
    <source>
        <dbReference type="RuleBase" id="RU000512"/>
    </source>
</evidence>
<dbReference type="UniPathway" id="UPA00070">
    <property type="reaction ID" value="UER00120"/>
</dbReference>
<comment type="function">
    <text evidence="1">Catalyzes the decarboxylation of orotidine 5'-monophosphate (OMP) to uridine 5'-monophosphate (UMP).</text>
</comment>
<dbReference type="AlphaFoldDB" id="A0A1F6ERF7"/>
<evidence type="ECO:0000256" key="10">
    <source>
        <dbReference type="PIRSR" id="PIRSR614732-2"/>
    </source>
</evidence>
<feature type="binding site" evidence="10">
    <location>
        <position position="194"/>
    </location>
    <ligand>
        <name>substrate</name>
    </ligand>
</feature>
<evidence type="ECO:0000256" key="3">
    <source>
        <dbReference type="ARBA" id="ARBA00012321"/>
    </source>
</evidence>
<dbReference type="Pfam" id="PF00215">
    <property type="entry name" value="OMPdecase"/>
    <property type="match status" value="1"/>
</dbReference>
<evidence type="ECO:0000313" key="13">
    <source>
        <dbReference type="EMBL" id="OGG76215.1"/>
    </source>
</evidence>
<dbReference type="SUPFAM" id="SSF51366">
    <property type="entry name" value="Ribulose-phoshate binding barrel"/>
    <property type="match status" value="1"/>
</dbReference>
<evidence type="ECO:0000259" key="12">
    <source>
        <dbReference type="SMART" id="SM00934"/>
    </source>
</evidence>
<evidence type="ECO:0000256" key="6">
    <source>
        <dbReference type="ARBA" id="ARBA00022975"/>
    </source>
</evidence>
<evidence type="ECO:0000256" key="5">
    <source>
        <dbReference type="ARBA" id="ARBA00022793"/>
    </source>
</evidence>
<dbReference type="NCBIfam" id="TIGR01740">
    <property type="entry name" value="pyrF"/>
    <property type="match status" value="1"/>
</dbReference>
<dbReference type="EC" id="4.1.1.23" evidence="3 11"/>
<keyword evidence="5 11" id="KW-0210">Decarboxylase</keyword>
<sequence>MTPKDRIIVALDVPTMEQAQALAEELGSHVGGFKIGLELSTAMLALIIGPPSEEEAIANFKKIRRFFSTIDHGQVFWDGKMNDIPNTIAGAARAVAGLNFKMFNLHASAGIEGMMAAVANKGKSLVLAVTILTSFEENNANLVFGGPTKAKVLQFARDAKSAECDGIVCSPQELILLSKQRELNGLLKVTPGIRSKNSPPDDQKRTMAAGEAIMAGADYLVIGRPITSASHRVVAANEFAAEIAGALKLRTAA</sequence>
<dbReference type="PANTHER" id="PTHR32119">
    <property type="entry name" value="OROTIDINE 5'-PHOSPHATE DECARBOXYLASE"/>
    <property type="match status" value="1"/>
</dbReference>
<accession>A0A1F6ERF7</accession>
<protein>
    <recommendedName>
        <fullName evidence="4 11">Orotidine 5'-phosphate decarboxylase</fullName>
        <ecNumber evidence="3 11">4.1.1.23</ecNumber>
    </recommendedName>
</protein>
<evidence type="ECO:0000256" key="7">
    <source>
        <dbReference type="ARBA" id="ARBA00023239"/>
    </source>
</evidence>
<dbReference type="Gene3D" id="3.20.20.70">
    <property type="entry name" value="Aldolase class I"/>
    <property type="match status" value="1"/>
</dbReference>
<dbReference type="SMART" id="SM00934">
    <property type="entry name" value="OMPdecase"/>
    <property type="match status" value="1"/>
</dbReference>
<evidence type="ECO:0000256" key="8">
    <source>
        <dbReference type="ARBA" id="ARBA00049157"/>
    </source>
</evidence>
<name>A0A1F6ERF7_9BACT</name>
<dbReference type="EMBL" id="MFMD01000039">
    <property type="protein sequence ID" value="OGG76215.1"/>
    <property type="molecule type" value="Genomic_DNA"/>
</dbReference>
<feature type="binding site" evidence="10">
    <location>
        <position position="224"/>
    </location>
    <ligand>
        <name>substrate</name>
    </ligand>
</feature>
<dbReference type="GO" id="GO:0006207">
    <property type="term" value="P:'de novo' pyrimidine nucleobase biosynthetic process"/>
    <property type="evidence" value="ECO:0007669"/>
    <property type="project" value="InterPro"/>
</dbReference>
<comment type="pathway">
    <text evidence="2 11">Pyrimidine metabolism; UMP biosynthesis via de novo pathway; UMP from orotate: step 2/2.</text>
</comment>
<dbReference type="GO" id="GO:0044205">
    <property type="term" value="P:'de novo' UMP biosynthetic process"/>
    <property type="evidence" value="ECO:0007669"/>
    <property type="project" value="UniProtKB-UniPathway"/>
</dbReference>
<keyword evidence="7 11" id="KW-0456">Lyase</keyword>
<feature type="active site" description="For OMPdecase activity" evidence="9">
    <location>
        <position position="78"/>
    </location>
</feature>
<feature type="active site" description="For OMPdecase activity" evidence="9">
    <location>
        <position position="80"/>
    </location>
</feature>
<dbReference type="InterPro" id="IPR018089">
    <property type="entry name" value="OMPdecase_AS"/>
</dbReference>
<dbReference type="Proteomes" id="UP000176714">
    <property type="component" value="Unassembled WGS sequence"/>
</dbReference>
<dbReference type="InterPro" id="IPR014732">
    <property type="entry name" value="OMPdecase"/>
</dbReference>
<dbReference type="PROSITE" id="PS00156">
    <property type="entry name" value="OMPDECASE"/>
    <property type="match status" value="1"/>
</dbReference>
<feature type="active site" description="For OMPdecase activity" evidence="9">
    <location>
        <position position="83"/>
    </location>
</feature>
<evidence type="ECO:0000256" key="2">
    <source>
        <dbReference type="ARBA" id="ARBA00004861"/>
    </source>
</evidence>
<gene>
    <name evidence="13" type="ORF">A2950_01105</name>
</gene>
<keyword evidence="6 11" id="KW-0665">Pyrimidine biosynthesis</keyword>
<feature type="binding site" evidence="10">
    <location>
        <position position="203"/>
    </location>
    <ligand>
        <name>substrate</name>
    </ligand>
</feature>
<dbReference type="GO" id="GO:0005829">
    <property type="term" value="C:cytosol"/>
    <property type="evidence" value="ECO:0007669"/>
    <property type="project" value="TreeGrafter"/>
</dbReference>
<evidence type="ECO:0000313" key="14">
    <source>
        <dbReference type="Proteomes" id="UP000176714"/>
    </source>
</evidence>
<feature type="domain" description="Orotidine 5'-phosphate decarboxylase" evidence="12">
    <location>
        <begin position="6"/>
        <end position="239"/>
    </location>
</feature>
<dbReference type="STRING" id="1798516.A2950_01105"/>
<feature type="binding site" evidence="10">
    <location>
        <position position="133"/>
    </location>
    <ligand>
        <name>substrate</name>
    </ligand>
</feature>
<evidence type="ECO:0000256" key="1">
    <source>
        <dbReference type="ARBA" id="ARBA00002356"/>
    </source>
</evidence>
<comment type="similarity">
    <text evidence="11">Belongs to the OMP decarboxylase family.</text>
</comment>
<reference evidence="13 14" key="1">
    <citation type="journal article" date="2016" name="Nat. Commun.">
        <title>Thousands of microbial genomes shed light on interconnected biogeochemical processes in an aquifer system.</title>
        <authorList>
            <person name="Anantharaman K."/>
            <person name="Brown C.T."/>
            <person name="Hug L.A."/>
            <person name="Sharon I."/>
            <person name="Castelle C.J."/>
            <person name="Probst A.J."/>
            <person name="Thomas B.C."/>
            <person name="Singh A."/>
            <person name="Wilkins M.J."/>
            <person name="Karaoz U."/>
            <person name="Brodie E.L."/>
            <person name="Williams K.H."/>
            <person name="Hubbard S.S."/>
            <person name="Banfield J.F."/>
        </authorList>
    </citation>
    <scope>NUCLEOTIDE SEQUENCE [LARGE SCALE GENOMIC DNA]</scope>
</reference>
<evidence type="ECO:0000256" key="4">
    <source>
        <dbReference type="ARBA" id="ARBA00021923"/>
    </source>
</evidence>
<comment type="caution">
    <text evidence="13">The sequence shown here is derived from an EMBL/GenBank/DDBJ whole genome shotgun (WGS) entry which is preliminary data.</text>
</comment>
<feature type="binding site" evidence="10">
    <location>
        <position position="223"/>
    </location>
    <ligand>
        <name>substrate</name>
    </ligand>
</feature>
<proteinExistence type="inferred from homology"/>
<feature type="binding site" evidence="10">
    <location>
        <position position="12"/>
    </location>
    <ligand>
        <name>substrate</name>
    </ligand>
</feature>
<dbReference type="InterPro" id="IPR013785">
    <property type="entry name" value="Aldolase_TIM"/>
</dbReference>
<organism evidence="13 14">
    <name type="scientific">Candidatus Kaiserbacteria bacterium RIFCSPLOWO2_01_FULL_55_19</name>
    <dbReference type="NCBI Taxonomy" id="1798516"/>
    <lineage>
        <taxon>Bacteria</taxon>
        <taxon>Candidatus Kaiseribacteriota</taxon>
    </lineage>
</organism>
<dbReference type="InterPro" id="IPR001754">
    <property type="entry name" value="OMPdeCOase_dom"/>
</dbReference>
<dbReference type="PANTHER" id="PTHR32119:SF2">
    <property type="entry name" value="OROTIDINE 5'-PHOSPHATE DECARBOXYLASE"/>
    <property type="match status" value="1"/>
</dbReference>
<dbReference type="InterPro" id="IPR011060">
    <property type="entry name" value="RibuloseP-bd_barrel"/>
</dbReference>
<dbReference type="CDD" id="cd04725">
    <property type="entry name" value="OMP_decarboxylase_like"/>
    <property type="match status" value="1"/>
</dbReference>
<feature type="binding site" evidence="10">
    <location>
        <position position="34"/>
    </location>
    <ligand>
        <name>substrate</name>
    </ligand>
</feature>
<evidence type="ECO:0000256" key="9">
    <source>
        <dbReference type="PIRSR" id="PIRSR614732-1"/>
    </source>
</evidence>